<evidence type="ECO:0000313" key="1">
    <source>
        <dbReference type="EMBL" id="MPM55621.1"/>
    </source>
</evidence>
<comment type="caution">
    <text evidence="1">The sequence shown here is derived from an EMBL/GenBank/DDBJ whole genome shotgun (WGS) entry which is preliminary data.</text>
</comment>
<proteinExistence type="predicted"/>
<dbReference type="EMBL" id="VSSQ01015356">
    <property type="protein sequence ID" value="MPM55621.1"/>
    <property type="molecule type" value="Genomic_DNA"/>
</dbReference>
<accession>A0A645ATI1</accession>
<gene>
    <name evidence="1" type="ORF">SDC9_102418</name>
</gene>
<name>A0A645ATI1_9ZZZZ</name>
<sequence length="115" mass="13051">MCDHPVFIFLLAPEEIGNQVADLLSIGEDADTVFFLCRRQVITYAVVDMQHSALPHREIRQGEVGMKLDALFPFIHRDAVHRNPSGAKHNLFIDIGERAVQFFPQGIVGKILRER</sequence>
<reference evidence="1" key="1">
    <citation type="submission" date="2019-08" db="EMBL/GenBank/DDBJ databases">
        <authorList>
            <person name="Kucharzyk K."/>
            <person name="Murdoch R.W."/>
            <person name="Higgins S."/>
            <person name="Loffler F."/>
        </authorList>
    </citation>
    <scope>NUCLEOTIDE SEQUENCE</scope>
</reference>
<dbReference type="AlphaFoldDB" id="A0A645ATI1"/>
<protein>
    <submittedName>
        <fullName evidence="1">Uncharacterized protein</fullName>
    </submittedName>
</protein>
<organism evidence="1">
    <name type="scientific">bioreactor metagenome</name>
    <dbReference type="NCBI Taxonomy" id="1076179"/>
    <lineage>
        <taxon>unclassified sequences</taxon>
        <taxon>metagenomes</taxon>
        <taxon>ecological metagenomes</taxon>
    </lineage>
</organism>